<dbReference type="RefSeq" id="WP_112093808.1">
    <property type="nucleotide sequence ID" value="NZ_QLOE01000004.1"/>
</dbReference>
<comment type="similarity">
    <text evidence="1">Belongs to the class-I fumarase family.</text>
</comment>
<evidence type="ECO:0000256" key="4">
    <source>
        <dbReference type="ARBA" id="ARBA00023004"/>
    </source>
</evidence>
<sequence length="279" mass="30336">MISQGMVKETVCQLFKKATTTLPRDVESALRRAFREEKDEIALLNLKAILENIKIAKEKRIPICQDTGLPIVFVKMGNVRVEKLYDGIIEGVRMATSQIPLRPNVVDPISRENTGDNTGKMIPQIDLELVDTDSLEITVMPKGFGSENNNRLRMGLPSEGLEGIKDFVVETVIRAGGKPCPPIIVGIGVGGSSDLALKLAKRALLKKIGERNEDDKIAELEESILEEINRSGIGPMGLGGKTTALDVKIETAHTHTAGLPIGVCIQCWASRHATAILKP</sequence>
<dbReference type="AlphaFoldDB" id="A0A328PD23"/>
<evidence type="ECO:0000256" key="3">
    <source>
        <dbReference type="ARBA" id="ARBA00022723"/>
    </source>
</evidence>
<dbReference type="InterPro" id="IPR051208">
    <property type="entry name" value="Class-I_Fumarase/Tartrate_DH"/>
</dbReference>
<keyword evidence="6" id="KW-0456">Lyase</keyword>
<keyword evidence="5" id="KW-0411">Iron-sulfur</keyword>
<keyword evidence="2" id="KW-0004">4Fe-4S</keyword>
<dbReference type="Proteomes" id="UP000249782">
    <property type="component" value="Unassembled WGS sequence"/>
</dbReference>
<protein>
    <submittedName>
        <fullName evidence="8">Fumarate hydratase</fullName>
    </submittedName>
</protein>
<dbReference type="GO" id="GO:0016829">
    <property type="term" value="F:lyase activity"/>
    <property type="evidence" value="ECO:0007669"/>
    <property type="project" value="UniProtKB-KW"/>
</dbReference>
<evidence type="ECO:0000313" key="8">
    <source>
        <dbReference type="EMBL" id="RAO79121.1"/>
    </source>
</evidence>
<dbReference type="EMBL" id="QLOE01000004">
    <property type="protein sequence ID" value="RAO79121.1"/>
    <property type="molecule type" value="Genomic_DNA"/>
</dbReference>
<feature type="domain" description="Fe-S hydro-lyase tartrate dehydratase alpha-type catalytic" evidence="7">
    <location>
        <begin position="9"/>
        <end position="275"/>
    </location>
</feature>
<evidence type="ECO:0000256" key="2">
    <source>
        <dbReference type="ARBA" id="ARBA00022485"/>
    </source>
</evidence>
<evidence type="ECO:0000256" key="5">
    <source>
        <dbReference type="ARBA" id="ARBA00023014"/>
    </source>
</evidence>
<dbReference type="NCBIfam" id="NF004885">
    <property type="entry name" value="PRK06246.1"/>
    <property type="match status" value="1"/>
</dbReference>
<dbReference type="GO" id="GO:0051539">
    <property type="term" value="F:4 iron, 4 sulfur cluster binding"/>
    <property type="evidence" value="ECO:0007669"/>
    <property type="project" value="UniProtKB-KW"/>
</dbReference>
<evidence type="ECO:0000313" key="9">
    <source>
        <dbReference type="Proteomes" id="UP000249782"/>
    </source>
</evidence>
<keyword evidence="9" id="KW-1185">Reference proteome</keyword>
<proteinExistence type="inferred from homology"/>
<evidence type="ECO:0000256" key="6">
    <source>
        <dbReference type="ARBA" id="ARBA00023239"/>
    </source>
</evidence>
<dbReference type="InterPro" id="IPR004646">
    <property type="entry name" value="Fe-S_hydro-lyase_TtdA-typ_cat"/>
</dbReference>
<gene>
    <name evidence="8" type="ORF">DPC56_04140</name>
</gene>
<comment type="caution">
    <text evidence="8">The sequence shown here is derived from an EMBL/GenBank/DDBJ whole genome shotgun (WGS) entry which is preliminary data.</text>
</comment>
<keyword evidence="3" id="KW-0479">Metal-binding</keyword>
<dbReference type="PANTHER" id="PTHR30389:SF17">
    <property type="entry name" value="L(+)-TARTRATE DEHYDRATASE SUBUNIT ALPHA-RELATED"/>
    <property type="match status" value="1"/>
</dbReference>
<dbReference type="PANTHER" id="PTHR30389">
    <property type="entry name" value="FUMARATE HYDRATASE-RELATED"/>
    <property type="match status" value="1"/>
</dbReference>
<name>A0A328PD23_9EURY</name>
<reference evidence="8 9" key="1">
    <citation type="submission" date="2018-06" db="EMBL/GenBank/DDBJ databases">
        <title>Draft genome sequence of hyperthermophilic methanogen Methanothermobacter tenebrarum sp. MCM-B 1447.</title>
        <authorList>
            <person name="Pore S.D."/>
            <person name="Dagar S."/>
            <person name="Dhakephalkar P.K."/>
        </authorList>
    </citation>
    <scope>NUCLEOTIDE SEQUENCE [LARGE SCALE GENOMIC DNA]</scope>
    <source>
        <strain evidence="8 9">MCM B 1447</strain>
    </source>
</reference>
<keyword evidence="4" id="KW-0408">Iron</keyword>
<dbReference type="Pfam" id="PF05681">
    <property type="entry name" value="Fumerase"/>
    <property type="match status" value="1"/>
</dbReference>
<evidence type="ECO:0000259" key="7">
    <source>
        <dbReference type="Pfam" id="PF05681"/>
    </source>
</evidence>
<accession>A0A328PD23</accession>
<organism evidence="8 9">
    <name type="scientific">Methanothermobacter tenebrarum</name>
    <dbReference type="NCBI Taxonomy" id="680118"/>
    <lineage>
        <taxon>Archaea</taxon>
        <taxon>Methanobacteriati</taxon>
        <taxon>Methanobacteriota</taxon>
        <taxon>Methanomada group</taxon>
        <taxon>Methanobacteria</taxon>
        <taxon>Methanobacteriales</taxon>
        <taxon>Methanobacteriaceae</taxon>
        <taxon>Methanothermobacter</taxon>
    </lineage>
</organism>
<evidence type="ECO:0000256" key="1">
    <source>
        <dbReference type="ARBA" id="ARBA00008876"/>
    </source>
</evidence>
<dbReference type="NCBIfam" id="TIGR00722">
    <property type="entry name" value="ttdA_fumA_fumB"/>
    <property type="match status" value="1"/>
</dbReference>
<dbReference type="OrthoDB" id="371925at2157"/>
<dbReference type="GO" id="GO:0046872">
    <property type="term" value="F:metal ion binding"/>
    <property type="evidence" value="ECO:0007669"/>
    <property type="project" value="UniProtKB-KW"/>
</dbReference>